<dbReference type="Gene3D" id="1.20.1260.10">
    <property type="match status" value="1"/>
</dbReference>
<dbReference type="NCBIfam" id="TIGR02284">
    <property type="entry name" value="PA2169 family four-helix-bundle protein"/>
    <property type="match status" value="1"/>
</dbReference>
<dbReference type="SUPFAM" id="SSF47240">
    <property type="entry name" value="Ferritin-like"/>
    <property type="match status" value="1"/>
</dbReference>
<feature type="domain" description="DUF2383" evidence="1">
    <location>
        <begin position="8"/>
        <end position="114"/>
    </location>
</feature>
<dbReference type="Proteomes" id="UP001549313">
    <property type="component" value="Unassembled WGS sequence"/>
</dbReference>
<dbReference type="InterPro" id="IPR009078">
    <property type="entry name" value="Ferritin-like_SF"/>
</dbReference>
<accession>A0ABV2RB40</accession>
<name>A0ABV2RB40_9CAUL</name>
<evidence type="ECO:0000313" key="2">
    <source>
        <dbReference type="EMBL" id="MET4683799.1"/>
    </source>
</evidence>
<dbReference type="PIRSF" id="PIRSF029477">
    <property type="entry name" value="UCP029477"/>
    <property type="match status" value="1"/>
</dbReference>
<evidence type="ECO:0000259" key="1">
    <source>
        <dbReference type="Pfam" id="PF09537"/>
    </source>
</evidence>
<dbReference type="EMBL" id="JBEPTF010000002">
    <property type="protein sequence ID" value="MET4683799.1"/>
    <property type="molecule type" value="Genomic_DNA"/>
</dbReference>
<dbReference type="InterPro" id="IPR012347">
    <property type="entry name" value="Ferritin-like"/>
</dbReference>
<dbReference type="InterPro" id="IPR019052">
    <property type="entry name" value="DUF2383"/>
</dbReference>
<protein>
    <submittedName>
        <fullName evidence="2">Uncharacterized protein (TIGR02284 family)</fullName>
    </submittedName>
</protein>
<organism evidence="2 3">
    <name type="scientific">Brevundimonas faecalis</name>
    <dbReference type="NCBI Taxonomy" id="947378"/>
    <lineage>
        <taxon>Bacteria</taxon>
        <taxon>Pseudomonadati</taxon>
        <taxon>Pseudomonadota</taxon>
        <taxon>Alphaproteobacteria</taxon>
        <taxon>Caulobacterales</taxon>
        <taxon>Caulobacteraceae</taxon>
        <taxon>Brevundimonas</taxon>
    </lineage>
</organism>
<comment type="caution">
    <text evidence="2">The sequence shown here is derived from an EMBL/GenBank/DDBJ whole genome shotgun (WGS) entry which is preliminary data.</text>
</comment>
<dbReference type="Pfam" id="PF09537">
    <property type="entry name" value="DUF2383"/>
    <property type="match status" value="1"/>
</dbReference>
<proteinExistence type="predicted"/>
<dbReference type="RefSeq" id="WP_354088752.1">
    <property type="nucleotide sequence ID" value="NZ_JBEPTF010000002.1"/>
</dbReference>
<reference evidence="2 3" key="1">
    <citation type="submission" date="2024-06" db="EMBL/GenBank/DDBJ databases">
        <title>Sorghum-associated microbial communities from plants grown in Nebraska, USA.</title>
        <authorList>
            <person name="Schachtman D."/>
        </authorList>
    </citation>
    <scope>NUCLEOTIDE SEQUENCE [LARGE SCALE GENOMIC DNA]</scope>
    <source>
        <strain evidence="2 3">2814</strain>
    </source>
</reference>
<dbReference type="InterPro" id="IPR011971">
    <property type="entry name" value="CHP02284"/>
</dbReference>
<dbReference type="InterPro" id="IPR016920">
    <property type="entry name" value="UCP029477"/>
</dbReference>
<gene>
    <name evidence="2" type="ORF">ABIE19_001729</name>
</gene>
<sequence>MSGDKHDIRVLNGLIEGLIDSADGYAEAAAEAGDQGYKAWFQARADERRRLADDFKTAVRERGGDPEEDGSILAKAQRAFMDVKSALLGDSASVIGSVEGGEDHLKARFERAMADEDLSATTRETIRRAYAVVKEGHDQMSALKHSLDARRDADNPLYPK</sequence>
<keyword evidence="3" id="KW-1185">Reference proteome</keyword>
<evidence type="ECO:0000313" key="3">
    <source>
        <dbReference type="Proteomes" id="UP001549313"/>
    </source>
</evidence>